<dbReference type="EMBL" id="REGN01002254">
    <property type="protein sequence ID" value="RNA29271.1"/>
    <property type="molecule type" value="Genomic_DNA"/>
</dbReference>
<organism evidence="1 2">
    <name type="scientific">Brachionus plicatilis</name>
    <name type="common">Marine rotifer</name>
    <name type="synonym">Brachionus muelleri</name>
    <dbReference type="NCBI Taxonomy" id="10195"/>
    <lineage>
        <taxon>Eukaryota</taxon>
        <taxon>Metazoa</taxon>
        <taxon>Spiralia</taxon>
        <taxon>Gnathifera</taxon>
        <taxon>Rotifera</taxon>
        <taxon>Eurotatoria</taxon>
        <taxon>Monogononta</taxon>
        <taxon>Pseudotrocha</taxon>
        <taxon>Ploima</taxon>
        <taxon>Brachionidae</taxon>
        <taxon>Brachionus</taxon>
    </lineage>
</organism>
<dbReference type="Proteomes" id="UP000276133">
    <property type="component" value="Unassembled WGS sequence"/>
</dbReference>
<name>A0A3M7S0A9_BRAPC</name>
<sequence>MDTSFFDVFRKRIKVRKLEIFMCSDPLVDDCLRYIWIRLRFTLIAIGSRSSDQIPIIICLLFMEKHGPPSFAVPCTQIFLISKLCELLKKSCFNIYIEKTKSYLALDFMDEMYFGACSKSWYLSL</sequence>
<dbReference type="AlphaFoldDB" id="A0A3M7S0A9"/>
<keyword evidence="2" id="KW-1185">Reference proteome</keyword>
<accession>A0A3M7S0A9</accession>
<proteinExistence type="predicted"/>
<reference evidence="1 2" key="1">
    <citation type="journal article" date="2018" name="Sci. Rep.">
        <title>Genomic signatures of local adaptation to the degree of environmental predictability in rotifers.</title>
        <authorList>
            <person name="Franch-Gras L."/>
            <person name="Hahn C."/>
            <person name="Garcia-Roger E.M."/>
            <person name="Carmona M.J."/>
            <person name="Serra M."/>
            <person name="Gomez A."/>
        </authorList>
    </citation>
    <scope>NUCLEOTIDE SEQUENCE [LARGE SCALE GENOMIC DNA]</scope>
    <source>
        <strain evidence="1">HYR1</strain>
    </source>
</reference>
<comment type="caution">
    <text evidence="1">The sequence shown here is derived from an EMBL/GenBank/DDBJ whole genome shotgun (WGS) entry which is preliminary data.</text>
</comment>
<gene>
    <name evidence="1" type="ORF">BpHYR1_024066</name>
</gene>
<evidence type="ECO:0000313" key="1">
    <source>
        <dbReference type="EMBL" id="RNA29271.1"/>
    </source>
</evidence>
<evidence type="ECO:0000313" key="2">
    <source>
        <dbReference type="Proteomes" id="UP000276133"/>
    </source>
</evidence>
<protein>
    <submittedName>
        <fullName evidence="1">Uncharacterized protein</fullName>
    </submittedName>
</protein>